<feature type="compositionally biased region" description="Basic and acidic residues" evidence="1">
    <location>
        <begin position="65"/>
        <end position="74"/>
    </location>
</feature>
<accession>A0ABP4EW95</accession>
<sequence>MSTSPTENPVTGVVTFTARGTAALDQLADDLVAKCDGSPASIADLLERVLKADIEDLAETLSEATRPDPDLPDRDIDEVGPAAASPDEAARRRLGAHTPGAAGARTRSLDVGR</sequence>
<gene>
    <name evidence="2" type="ORF">GCM10009606_08620</name>
</gene>
<protein>
    <submittedName>
        <fullName evidence="2">Uncharacterized protein</fullName>
    </submittedName>
</protein>
<evidence type="ECO:0000313" key="3">
    <source>
        <dbReference type="Proteomes" id="UP001499979"/>
    </source>
</evidence>
<dbReference type="RefSeq" id="WP_343905980.1">
    <property type="nucleotide sequence ID" value="NZ_BAAAJE010000002.1"/>
</dbReference>
<dbReference type="Proteomes" id="UP001499979">
    <property type="component" value="Unassembled WGS sequence"/>
</dbReference>
<comment type="caution">
    <text evidence="2">The sequence shown here is derived from an EMBL/GenBank/DDBJ whole genome shotgun (WGS) entry which is preliminary data.</text>
</comment>
<evidence type="ECO:0000256" key="1">
    <source>
        <dbReference type="SAM" id="MobiDB-lite"/>
    </source>
</evidence>
<name>A0ABP4EW95_9ACTN</name>
<proteinExistence type="predicted"/>
<reference evidence="3" key="1">
    <citation type="journal article" date="2019" name="Int. J. Syst. Evol. Microbiol.">
        <title>The Global Catalogue of Microorganisms (GCM) 10K type strain sequencing project: providing services to taxonomists for standard genome sequencing and annotation.</title>
        <authorList>
            <consortium name="The Broad Institute Genomics Platform"/>
            <consortium name="The Broad Institute Genome Sequencing Center for Infectious Disease"/>
            <person name="Wu L."/>
            <person name="Ma J."/>
        </authorList>
    </citation>
    <scope>NUCLEOTIDE SEQUENCE [LARGE SCALE GENOMIC DNA]</scope>
    <source>
        <strain evidence="3">JCM 11813</strain>
    </source>
</reference>
<evidence type="ECO:0000313" key="2">
    <source>
        <dbReference type="EMBL" id="GAA1130839.1"/>
    </source>
</evidence>
<keyword evidence="3" id="KW-1185">Reference proteome</keyword>
<feature type="region of interest" description="Disordered" evidence="1">
    <location>
        <begin position="60"/>
        <end position="113"/>
    </location>
</feature>
<dbReference type="EMBL" id="BAAAJE010000002">
    <property type="protein sequence ID" value="GAA1130839.1"/>
    <property type="molecule type" value="Genomic_DNA"/>
</dbReference>
<organism evidence="2 3">
    <name type="scientific">Nocardioides aquiterrae</name>
    <dbReference type="NCBI Taxonomy" id="203799"/>
    <lineage>
        <taxon>Bacteria</taxon>
        <taxon>Bacillati</taxon>
        <taxon>Actinomycetota</taxon>
        <taxon>Actinomycetes</taxon>
        <taxon>Propionibacteriales</taxon>
        <taxon>Nocardioidaceae</taxon>
        <taxon>Nocardioides</taxon>
    </lineage>
</organism>